<feature type="domain" description="N-acetyltransferase" evidence="1">
    <location>
        <begin position="24"/>
        <end position="189"/>
    </location>
</feature>
<gene>
    <name evidence="2" type="ORF">UFOPK3004_00545</name>
</gene>
<organism evidence="2">
    <name type="scientific">freshwater metagenome</name>
    <dbReference type="NCBI Taxonomy" id="449393"/>
    <lineage>
        <taxon>unclassified sequences</taxon>
        <taxon>metagenomes</taxon>
        <taxon>ecological metagenomes</taxon>
    </lineage>
</organism>
<dbReference type="CDD" id="cd04301">
    <property type="entry name" value="NAT_SF"/>
    <property type="match status" value="1"/>
</dbReference>
<dbReference type="SUPFAM" id="SSF55729">
    <property type="entry name" value="Acyl-CoA N-acyltransferases (Nat)"/>
    <property type="match status" value="1"/>
</dbReference>
<proteinExistence type="predicted"/>
<dbReference type="InterPro" id="IPR051531">
    <property type="entry name" value="N-acetyltransferase"/>
</dbReference>
<name>A0A6J6XSS0_9ZZZZ</name>
<sequence>MCAEYDQIVEFSHITEPVIACERLDLHHISANDLVTLYEDPENLSIYGSGQFTNPYRVLIDGQSPLRWRVPQVKANPETNKWFVRWMVLRETSEIVGSLSFHGAPDETGILEIGLGVHENFWRQGFGYEALLGMWLWAASQLGVLKFRYTVDPNNEASVGLVRKFGFAHVGQQIDDEDGPEDIYEMSVKDFLNQHG</sequence>
<dbReference type="PANTHER" id="PTHR43792">
    <property type="entry name" value="GNAT FAMILY, PUTATIVE (AFU_ORTHOLOGUE AFUA_3G00765)-RELATED-RELATED"/>
    <property type="match status" value="1"/>
</dbReference>
<dbReference type="InterPro" id="IPR000182">
    <property type="entry name" value="GNAT_dom"/>
</dbReference>
<evidence type="ECO:0000259" key="1">
    <source>
        <dbReference type="PROSITE" id="PS51186"/>
    </source>
</evidence>
<dbReference type="InterPro" id="IPR016181">
    <property type="entry name" value="Acyl_CoA_acyltransferase"/>
</dbReference>
<dbReference type="GO" id="GO:0016747">
    <property type="term" value="F:acyltransferase activity, transferring groups other than amino-acyl groups"/>
    <property type="evidence" value="ECO:0007669"/>
    <property type="project" value="InterPro"/>
</dbReference>
<dbReference type="PANTHER" id="PTHR43792:SF1">
    <property type="entry name" value="N-ACETYLTRANSFERASE DOMAIN-CONTAINING PROTEIN"/>
    <property type="match status" value="1"/>
</dbReference>
<reference evidence="2" key="1">
    <citation type="submission" date="2020-05" db="EMBL/GenBank/DDBJ databases">
        <authorList>
            <person name="Chiriac C."/>
            <person name="Salcher M."/>
            <person name="Ghai R."/>
            <person name="Kavagutti S V."/>
        </authorList>
    </citation>
    <scope>NUCLEOTIDE SEQUENCE</scope>
</reference>
<protein>
    <submittedName>
        <fullName evidence="2">Unannotated protein</fullName>
    </submittedName>
</protein>
<dbReference type="Pfam" id="PF13302">
    <property type="entry name" value="Acetyltransf_3"/>
    <property type="match status" value="1"/>
</dbReference>
<evidence type="ECO:0000313" key="2">
    <source>
        <dbReference type="EMBL" id="CAB4798843.1"/>
    </source>
</evidence>
<dbReference type="PROSITE" id="PS51186">
    <property type="entry name" value="GNAT"/>
    <property type="match status" value="1"/>
</dbReference>
<dbReference type="Gene3D" id="3.40.630.30">
    <property type="match status" value="1"/>
</dbReference>
<dbReference type="AlphaFoldDB" id="A0A6J6XSS0"/>
<accession>A0A6J6XSS0</accession>
<dbReference type="EMBL" id="CAFAAL010000031">
    <property type="protein sequence ID" value="CAB4798843.1"/>
    <property type="molecule type" value="Genomic_DNA"/>
</dbReference>